<organism evidence="2">
    <name type="scientific">Toxocara canis</name>
    <name type="common">Canine roundworm</name>
    <dbReference type="NCBI Taxonomy" id="6265"/>
    <lineage>
        <taxon>Eukaryota</taxon>
        <taxon>Metazoa</taxon>
        <taxon>Ecdysozoa</taxon>
        <taxon>Nematoda</taxon>
        <taxon>Chromadorea</taxon>
        <taxon>Rhabditida</taxon>
        <taxon>Spirurina</taxon>
        <taxon>Ascaridomorpha</taxon>
        <taxon>Ascaridoidea</taxon>
        <taxon>Toxocaridae</taxon>
        <taxon>Toxocara</taxon>
    </lineage>
</organism>
<gene>
    <name evidence="2" type="ORF">TCNE_LOCUS17665</name>
</gene>
<dbReference type="AlphaFoldDB" id="A0A3P7GUH1"/>
<dbReference type="SMART" id="SM00315">
    <property type="entry name" value="RGS"/>
    <property type="match status" value="2"/>
</dbReference>
<dbReference type="Gene3D" id="1.10.167.10">
    <property type="entry name" value="Regulator of G-protein Signalling 4, domain 2"/>
    <property type="match status" value="2"/>
</dbReference>
<dbReference type="PANTHER" id="PTHR10845">
    <property type="entry name" value="REGULATOR OF G PROTEIN SIGNALING"/>
    <property type="match status" value="1"/>
</dbReference>
<dbReference type="Pfam" id="PF00615">
    <property type="entry name" value="RGS"/>
    <property type="match status" value="2"/>
</dbReference>
<protein>
    <recommendedName>
        <fullName evidence="1">RGS domain-containing protein</fullName>
    </recommendedName>
</protein>
<dbReference type="CDD" id="cd07440">
    <property type="entry name" value="RGS"/>
    <property type="match status" value="2"/>
</dbReference>
<dbReference type="InterPro" id="IPR036305">
    <property type="entry name" value="RGS_sf"/>
</dbReference>
<dbReference type="InterPro" id="IPR044926">
    <property type="entry name" value="RGS_subdomain_2"/>
</dbReference>
<dbReference type="SUPFAM" id="SSF48097">
    <property type="entry name" value="Regulator of G-protein signaling, RGS"/>
    <property type="match status" value="2"/>
</dbReference>
<proteinExistence type="predicted"/>
<feature type="domain" description="RGS" evidence="1">
    <location>
        <begin position="1"/>
        <end position="101"/>
    </location>
</feature>
<sequence length="239" mass="28206">MFRVFLHENLADETLSFLEAVEQFKAMKDAKAKRKFVESFFEDYQPYLNIGAKALKKVKEAIQASDPDSSIFDQAVKEVEQMLENDQFPRFKRSNLYMHYLEQLTSHSIALTWKNGINQLLCHQVGKHYFRLFLQRIRCEEKLRFLEAASEFSLMDATTKALVYRGTQIFKQFILEGADEEVFLPFEVRNLIQEKLMQGRVDANLFEEAIRYVATILKNDAYIRFLQSDEYRDLLARLK</sequence>
<accession>A0A3P7GUH1</accession>
<evidence type="ECO:0000313" key="2">
    <source>
        <dbReference type="EMBL" id="VDM48986.1"/>
    </source>
</evidence>
<reference evidence="2" key="1">
    <citation type="submission" date="2018-11" db="EMBL/GenBank/DDBJ databases">
        <authorList>
            <consortium name="Pathogen Informatics"/>
        </authorList>
    </citation>
    <scope>NUCLEOTIDE SEQUENCE [LARGE SCALE GENOMIC DNA]</scope>
</reference>
<name>A0A3P7GUH1_TOXCA</name>
<dbReference type="EMBL" id="UYWY01024662">
    <property type="protein sequence ID" value="VDM48986.1"/>
    <property type="molecule type" value="Genomic_DNA"/>
</dbReference>
<dbReference type="PROSITE" id="PS50132">
    <property type="entry name" value="RGS"/>
    <property type="match status" value="2"/>
</dbReference>
<dbReference type="InterPro" id="IPR016137">
    <property type="entry name" value="RGS"/>
</dbReference>
<dbReference type="PANTHER" id="PTHR10845:SF235">
    <property type="entry name" value="REGULATOR OF G-PROTEIN SIGNALING RGS-3"/>
    <property type="match status" value="1"/>
</dbReference>
<evidence type="ECO:0000259" key="1">
    <source>
        <dbReference type="PROSITE" id="PS50132"/>
    </source>
</evidence>
<feature type="domain" description="RGS" evidence="1">
    <location>
        <begin position="116"/>
        <end position="235"/>
    </location>
</feature>
<dbReference type="PRINTS" id="PR01301">
    <property type="entry name" value="RGSPROTEIN"/>
</dbReference>